<proteinExistence type="predicted"/>
<evidence type="ECO:0000313" key="1">
    <source>
        <dbReference type="EMBL" id="DAE14807.1"/>
    </source>
</evidence>
<accession>A0A8S5Q659</accession>
<protein>
    <submittedName>
        <fullName evidence="1">Uncharacterized protein</fullName>
    </submittedName>
</protein>
<name>A0A8S5Q659_9CAUD</name>
<organism evidence="1">
    <name type="scientific">Siphoviridae sp. ctTBd21</name>
    <dbReference type="NCBI Taxonomy" id="2825516"/>
    <lineage>
        <taxon>Viruses</taxon>
        <taxon>Duplodnaviria</taxon>
        <taxon>Heunggongvirae</taxon>
        <taxon>Uroviricota</taxon>
        <taxon>Caudoviricetes</taxon>
    </lineage>
</organism>
<dbReference type="EMBL" id="BK015593">
    <property type="protein sequence ID" value="DAE14807.1"/>
    <property type="molecule type" value="Genomic_DNA"/>
</dbReference>
<reference evidence="1" key="1">
    <citation type="journal article" date="2021" name="Proc. Natl. Acad. Sci. U.S.A.">
        <title>A Catalog of Tens of Thousands of Viruses from Human Metagenomes Reveals Hidden Associations with Chronic Diseases.</title>
        <authorList>
            <person name="Tisza M.J."/>
            <person name="Buck C.B."/>
        </authorList>
    </citation>
    <scope>NUCLEOTIDE SEQUENCE</scope>
    <source>
        <strain evidence="1">CtTBd21</strain>
    </source>
</reference>
<sequence length="41" mass="4907">MMQKERSKLWVHPYRFPLLPCRQLSGMQYVRILSTAHHGPI</sequence>